<dbReference type="Proteomes" id="UP001189624">
    <property type="component" value="Chromosome 9"/>
</dbReference>
<dbReference type="AlphaFoldDB" id="A0AA86VMN7"/>
<organism evidence="1 2">
    <name type="scientific">Sphenostylis stenocarpa</name>
    <dbReference type="NCBI Taxonomy" id="92480"/>
    <lineage>
        <taxon>Eukaryota</taxon>
        <taxon>Viridiplantae</taxon>
        <taxon>Streptophyta</taxon>
        <taxon>Embryophyta</taxon>
        <taxon>Tracheophyta</taxon>
        <taxon>Spermatophyta</taxon>
        <taxon>Magnoliopsida</taxon>
        <taxon>eudicotyledons</taxon>
        <taxon>Gunneridae</taxon>
        <taxon>Pentapetalae</taxon>
        <taxon>rosids</taxon>
        <taxon>fabids</taxon>
        <taxon>Fabales</taxon>
        <taxon>Fabaceae</taxon>
        <taxon>Papilionoideae</taxon>
        <taxon>50 kb inversion clade</taxon>
        <taxon>NPAAA clade</taxon>
        <taxon>indigoferoid/millettioid clade</taxon>
        <taxon>Phaseoleae</taxon>
        <taxon>Sphenostylis</taxon>
    </lineage>
</organism>
<accession>A0AA86VMN7</accession>
<reference evidence="1" key="1">
    <citation type="submission" date="2023-10" db="EMBL/GenBank/DDBJ databases">
        <authorList>
            <person name="Domelevo Entfellner J.-B."/>
        </authorList>
    </citation>
    <scope>NUCLEOTIDE SEQUENCE</scope>
</reference>
<gene>
    <name evidence="1" type="ORF">AYBTSS11_LOCUS26039</name>
</gene>
<keyword evidence="2" id="KW-1185">Reference proteome</keyword>
<sequence>MLALNSEETLVKINDKGKLEYGPHKSRIDFLRCGVYRESLLSLPGDMEETTRVKPRFSDYIGRDLTSDPTGTFLADKLIYLAERAAANCHTVIQVYSIGLLALLGEASDKIEDVKVRLMQFKL</sequence>
<proteinExistence type="predicted"/>
<dbReference type="Gramene" id="rna-AYBTSS11_LOCUS26039">
    <property type="protein sequence ID" value="CAJ1973972.1"/>
    <property type="gene ID" value="gene-AYBTSS11_LOCUS26039"/>
</dbReference>
<protein>
    <submittedName>
        <fullName evidence="1">Uncharacterized protein</fullName>
    </submittedName>
</protein>
<name>A0AA86VMN7_9FABA</name>
<evidence type="ECO:0000313" key="2">
    <source>
        <dbReference type="Proteomes" id="UP001189624"/>
    </source>
</evidence>
<dbReference type="EMBL" id="OY731406">
    <property type="protein sequence ID" value="CAJ1973972.1"/>
    <property type="molecule type" value="Genomic_DNA"/>
</dbReference>
<evidence type="ECO:0000313" key="1">
    <source>
        <dbReference type="EMBL" id="CAJ1973972.1"/>
    </source>
</evidence>